<dbReference type="EMBL" id="CAJVQC010000837">
    <property type="protein sequence ID" value="CAG8481829.1"/>
    <property type="molecule type" value="Genomic_DNA"/>
</dbReference>
<name>A0ACA9KM15_9GLOM</name>
<proteinExistence type="predicted"/>
<comment type="caution">
    <text evidence="1">The sequence shown here is derived from an EMBL/GenBank/DDBJ whole genome shotgun (WGS) entry which is preliminary data.</text>
</comment>
<feature type="non-terminal residue" evidence="1">
    <location>
        <position position="218"/>
    </location>
</feature>
<sequence length="218" mass="24982">MAYQISAGQPMAIAISSDDESDYLFETGQHVNDNEQSFDDEQGVSDEQGFNNEQNFDNQQDPSNEQDSDEWDSDPSDEDFQDPENPSTWKFNEQFVTLNSEEFTEEVEKIEKSLLIKLGKAKSEIVNKIKYRLEFEEYPETSENGVACVYNVAGMDTEKALEIFDLKNIQYAYKDGTTRESVYCPFLKTKVYKETRTCRGIKICQFAAPELVAMTHTS</sequence>
<evidence type="ECO:0000313" key="1">
    <source>
        <dbReference type="EMBL" id="CAG8481829.1"/>
    </source>
</evidence>
<gene>
    <name evidence="1" type="ORF">RPERSI_LOCUS1014</name>
</gene>
<evidence type="ECO:0000313" key="2">
    <source>
        <dbReference type="Proteomes" id="UP000789920"/>
    </source>
</evidence>
<organism evidence="1 2">
    <name type="scientific">Racocetra persica</name>
    <dbReference type="NCBI Taxonomy" id="160502"/>
    <lineage>
        <taxon>Eukaryota</taxon>
        <taxon>Fungi</taxon>
        <taxon>Fungi incertae sedis</taxon>
        <taxon>Mucoromycota</taxon>
        <taxon>Glomeromycotina</taxon>
        <taxon>Glomeromycetes</taxon>
        <taxon>Diversisporales</taxon>
        <taxon>Gigasporaceae</taxon>
        <taxon>Racocetra</taxon>
    </lineage>
</organism>
<keyword evidence="2" id="KW-1185">Reference proteome</keyword>
<accession>A0ACA9KM15</accession>
<dbReference type="Proteomes" id="UP000789920">
    <property type="component" value="Unassembled WGS sequence"/>
</dbReference>
<protein>
    <submittedName>
        <fullName evidence="1">22666_t:CDS:1</fullName>
    </submittedName>
</protein>
<reference evidence="1" key="1">
    <citation type="submission" date="2021-06" db="EMBL/GenBank/DDBJ databases">
        <authorList>
            <person name="Kallberg Y."/>
            <person name="Tangrot J."/>
            <person name="Rosling A."/>
        </authorList>
    </citation>
    <scope>NUCLEOTIDE SEQUENCE</scope>
    <source>
        <strain evidence="1">MA461A</strain>
    </source>
</reference>